<dbReference type="AlphaFoldDB" id="F9WS53"/>
<proteinExistence type="predicted"/>
<evidence type="ECO:0000256" key="1">
    <source>
        <dbReference type="SAM" id="MobiDB-lite"/>
    </source>
</evidence>
<feature type="compositionally biased region" description="Basic and acidic residues" evidence="1">
    <location>
        <begin position="325"/>
        <end position="373"/>
    </location>
</feature>
<gene>
    <name evidence="2" type="ORF">TvY486_0031890</name>
</gene>
<reference evidence="2 3" key="1">
    <citation type="journal article" date="2012" name="Proc. Natl. Acad. Sci. U.S.A.">
        <title>Antigenic diversity is generated by distinct evolutionary mechanisms in African trypanosome species.</title>
        <authorList>
            <person name="Jackson A.P."/>
            <person name="Berry A."/>
            <person name="Aslett M."/>
            <person name="Allison H.C."/>
            <person name="Burton P."/>
            <person name="Vavrova-Anderson J."/>
            <person name="Brown R."/>
            <person name="Browne H."/>
            <person name="Corton N."/>
            <person name="Hauser H."/>
            <person name="Gamble J."/>
            <person name="Gilderthorp R."/>
            <person name="Marcello L."/>
            <person name="McQuillan J."/>
            <person name="Otto T.D."/>
            <person name="Quail M.A."/>
            <person name="Sanders M.J."/>
            <person name="van Tonder A."/>
            <person name="Ginger M.L."/>
            <person name="Field M.C."/>
            <person name="Barry J.D."/>
            <person name="Hertz-Fowler C."/>
            <person name="Berriman M."/>
        </authorList>
    </citation>
    <scope>NUCLEOTIDE SEQUENCE</scope>
    <source>
        <strain evidence="2 3">Y486</strain>
    </source>
</reference>
<keyword evidence="3" id="KW-1185">Reference proteome</keyword>
<dbReference type="EMBL" id="CAEX01005440">
    <property type="protein sequence ID" value="CCD20391.1"/>
    <property type="molecule type" value="Genomic_DNA"/>
</dbReference>
<dbReference type="VEuPathDB" id="TriTrypDB:TvY486_0031890"/>
<feature type="region of interest" description="Disordered" evidence="1">
    <location>
        <begin position="324"/>
        <end position="406"/>
    </location>
</feature>
<accession>F9WS53</accession>
<evidence type="ECO:0000313" key="3">
    <source>
        <dbReference type="Proteomes" id="UP000009027"/>
    </source>
</evidence>
<evidence type="ECO:0000313" key="2">
    <source>
        <dbReference type="EMBL" id="CCD20391.1"/>
    </source>
</evidence>
<name>F9WS53_TRYVY</name>
<sequence>MSAILADPHPSCGPSHRLARRAFPASFFFALLSLASNSLRSMHSPSSRRGTCPASCVVFCAASSPCSVATSTLRAISVVINSGQGATLRGARSPASGCWSFIGPAVVRRAMTARSYGAACPCVRVAALPVSGDRRLRVPLPVNVARVWTAGGGARGETAVASTGRSLVLPPRTLTRPRCSPPRSAPARPRLLTSFSRQAQNLRTQGLRWRRGLAQSELERLSAGRLRNVPVKPYRWRVRLIVAMGPWEHVRRPTRPVACGLWPRRMKAALPRTGPAEIAHAAQWCFVLAGDKESAQTHARARCGAKEACSPSDRADALGQSGWLAKEEGGGDHAADVRGTEKHARPSERQREEGGKHKHEAERERNDTGDHTEALSTRAARHQPGEAGDAEGGEPDVLMPANTGML</sequence>
<protein>
    <submittedName>
        <fullName evidence="2">Uncharacterized protein</fullName>
    </submittedName>
</protein>
<dbReference type="Proteomes" id="UP000009027">
    <property type="component" value="Unassembled WGS sequence"/>
</dbReference>
<organism evidence="2 3">
    <name type="scientific">Trypanosoma vivax (strain Y486)</name>
    <dbReference type="NCBI Taxonomy" id="1055687"/>
    <lineage>
        <taxon>Eukaryota</taxon>
        <taxon>Discoba</taxon>
        <taxon>Euglenozoa</taxon>
        <taxon>Kinetoplastea</taxon>
        <taxon>Metakinetoplastina</taxon>
        <taxon>Trypanosomatida</taxon>
        <taxon>Trypanosomatidae</taxon>
        <taxon>Trypanosoma</taxon>
        <taxon>Duttonella</taxon>
    </lineage>
</organism>